<dbReference type="EMBL" id="JAULSY010000185">
    <property type="protein sequence ID" value="KAK0659444.1"/>
    <property type="molecule type" value="Genomic_DNA"/>
</dbReference>
<dbReference type="Pfam" id="PF10021">
    <property type="entry name" value="PARG_cat_microb"/>
    <property type="match status" value="1"/>
</dbReference>
<dbReference type="PANTHER" id="PTHR35596:SF1">
    <property type="entry name" value="MICROBIAL-TYPE PARG CATALYTIC DOMAIN-CONTAINING PROTEIN"/>
    <property type="match status" value="1"/>
</dbReference>
<reference evidence="3" key="1">
    <citation type="submission" date="2023-06" db="EMBL/GenBank/DDBJ databases">
        <title>Genome-scale phylogeny and comparative genomics of the fungal order Sordariales.</title>
        <authorList>
            <consortium name="Lawrence Berkeley National Laboratory"/>
            <person name="Hensen N."/>
            <person name="Bonometti L."/>
            <person name="Westerberg I."/>
            <person name="Brannstrom I.O."/>
            <person name="Guillou S."/>
            <person name="Cros-Aarteil S."/>
            <person name="Calhoun S."/>
            <person name="Haridas S."/>
            <person name="Kuo A."/>
            <person name="Mondo S."/>
            <person name="Pangilinan J."/>
            <person name="Riley R."/>
            <person name="Labutti K."/>
            <person name="Andreopoulos B."/>
            <person name="Lipzen A."/>
            <person name="Chen C."/>
            <person name="Yanf M."/>
            <person name="Daum C."/>
            <person name="Ng V."/>
            <person name="Clum A."/>
            <person name="Steindorff A."/>
            <person name="Ohm R."/>
            <person name="Martin F."/>
            <person name="Silar P."/>
            <person name="Natvig D."/>
            <person name="Lalanne C."/>
            <person name="Gautier V."/>
            <person name="Ament-Velasquez S.L."/>
            <person name="Kruys A."/>
            <person name="Hutchinson M.I."/>
            <person name="Powell A.J."/>
            <person name="Barry K."/>
            <person name="Miller A.N."/>
            <person name="Grigoriev I.V."/>
            <person name="Debuchy R."/>
            <person name="Gladieux P."/>
            <person name="Thoren M.H."/>
            <person name="Johannesson H."/>
        </authorList>
    </citation>
    <scope>NUCLEOTIDE SEQUENCE</scope>
    <source>
        <strain evidence="3">CBS 307.81</strain>
    </source>
</reference>
<sequence>MAGGWLGQVWRSLSGSRAPRDRSEPDGWDHRLNPGEARRRYHVNPRVPQRVDYNPPGRWQRQNRVGGGPRPEPPPSTDIHTLPIGPRPPPPARPDGPPGRTPLPSGRPPPLRERPSASGTRRSPPGVRRSPPGVGHRYTRSVPVPRPPNHYHPAPPIAYWGLPPARDPIVVRRVTFDLLPQVDTSVNPVLRAHLTALGADTRRVLPDLLNRLGRTAQAETCERIDFHSTRRLDPTVRPARNPQVTIRVVNMDSLDAAMSLPDRPPPPMTADGQQVRFRPLILNFSDVARPGNGWKHGDLSQSEALCYRTSLAMSLERGQYPLSYTAALYSPYVQVVRENMESFLDLDRPHLLPVVAAVTISAQLQPETDTFMVPAGNEPGRVRPKTVFHWDVDRERLKLRMRLVLRVAGTYRHTRLILGAIGCGSRYKNPAEDVALCWLEVLREDEFAVDWWTDVVFAVHAPPSAAPNSAAKFNYEVFKRVLDGKHVGEYYWRLHE</sequence>
<feature type="compositionally biased region" description="Basic and acidic residues" evidence="1">
    <location>
        <begin position="18"/>
        <end position="38"/>
    </location>
</feature>
<keyword evidence="4" id="KW-1185">Reference proteome</keyword>
<proteinExistence type="predicted"/>
<comment type="caution">
    <text evidence="3">The sequence shown here is derived from an EMBL/GenBank/DDBJ whole genome shotgun (WGS) entry which is preliminary data.</text>
</comment>
<evidence type="ECO:0000256" key="1">
    <source>
        <dbReference type="SAM" id="MobiDB-lite"/>
    </source>
</evidence>
<organism evidence="3 4">
    <name type="scientific">Cercophora samala</name>
    <dbReference type="NCBI Taxonomy" id="330535"/>
    <lineage>
        <taxon>Eukaryota</taxon>
        <taxon>Fungi</taxon>
        <taxon>Dikarya</taxon>
        <taxon>Ascomycota</taxon>
        <taxon>Pezizomycotina</taxon>
        <taxon>Sordariomycetes</taxon>
        <taxon>Sordariomycetidae</taxon>
        <taxon>Sordariales</taxon>
        <taxon>Lasiosphaeriaceae</taxon>
        <taxon>Cercophora</taxon>
    </lineage>
</organism>
<accession>A0AA39YVM1</accession>
<gene>
    <name evidence="3" type="ORF">QBC41DRAFT_384575</name>
</gene>
<dbReference type="PANTHER" id="PTHR35596">
    <property type="entry name" value="DUF2263 DOMAIN-CONTAINING PROTEIN"/>
    <property type="match status" value="1"/>
</dbReference>
<feature type="compositionally biased region" description="Low complexity" evidence="1">
    <location>
        <begin position="118"/>
        <end position="135"/>
    </location>
</feature>
<protein>
    <recommendedName>
        <fullName evidence="2">Microbial-type PARG catalytic domain-containing protein</fullName>
    </recommendedName>
</protein>
<dbReference type="AlphaFoldDB" id="A0AA39YVM1"/>
<evidence type="ECO:0000313" key="3">
    <source>
        <dbReference type="EMBL" id="KAK0659444.1"/>
    </source>
</evidence>
<evidence type="ECO:0000313" key="4">
    <source>
        <dbReference type="Proteomes" id="UP001174997"/>
    </source>
</evidence>
<evidence type="ECO:0000259" key="2">
    <source>
        <dbReference type="Pfam" id="PF10021"/>
    </source>
</evidence>
<dbReference type="Proteomes" id="UP001174997">
    <property type="component" value="Unassembled WGS sequence"/>
</dbReference>
<dbReference type="InterPro" id="IPR043472">
    <property type="entry name" value="Macro_dom-like"/>
</dbReference>
<dbReference type="InterPro" id="IPR019261">
    <property type="entry name" value="PARG_cat_microbial"/>
</dbReference>
<feature type="domain" description="Microbial-type PARG catalytic" evidence="2">
    <location>
        <begin position="235"/>
        <end position="337"/>
    </location>
</feature>
<dbReference type="Gene3D" id="3.40.220.10">
    <property type="entry name" value="Leucine Aminopeptidase, subunit E, domain 1"/>
    <property type="match status" value="1"/>
</dbReference>
<feature type="region of interest" description="Disordered" evidence="1">
    <location>
        <begin position="1"/>
        <end position="149"/>
    </location>
</feature>
<name>A0AA39YVM1_9PEZI</name>
<feature type="compositionally biased region" description="Pro residues" evidence="1">
    <location>
        <begin position="85"/>
        <end position="109"/>
    </location>
</feature>